<keyword evidence="3" id="KW-0808">Transferase</keyword>
<dbReference type="SUPFAM" id="SSF53448">
    <property type="entry name" value="Nucleotide-diphospho-sugar transferases"/>
    <property type="match status" value="2"/>
</dbReference>
<dbReference type="Pfam" id="PF00535">
    <property type="entry name" value="Glycos_transf_2"/>
    <property type="match status" value="2"/>
</dbReference>
<dbReference type="GO" id="GO:0016740">
    <property type="term" value="F:transferase activity"/>
    <property type="evidence" value="ECO:0007669"/>
    <property type="project" value="UniProtKB-KW"/>
</dbReference>
<proteinExistence type="inferred from homology"/>
<dbReference type="PANTHER" id="PTHR43630">
    <property type="entry name" value="POLY-BETA-1,6-N-ACETYL-D-GLUCOSAMINE SYNTHASE"/>
    <property type="match status" value="1"/>
</dbReference>
<dbReference type="InterPro" id="IPR001173">
    <property type="entry name" value="Glyco_trans_2-like"/>
</dbReference>
<dbReference type="Proteomes" id="UP000190837">
    <property type="component" value="Unassembled WGS sequence"/>
</dbReference>
<evidence type="ECO:0000313" key="4">
    <source>
        <dbReference type="Proteomes" id="UP000190837"/>
    </source>
</evidence>
<gene>
    <name evidence="3" type="ORF">CHUV0807_1765</name>
</gene>
<feature type="domain" description="Glycosyltransferase 2-like" evidence="2">
    <location>
        <begin position="5"/>
        <end position="138"/>
    </location>
</feature>
<protein>
    <submittedName>
        <fullName evidence="3">Glycosyl transferase, group 2 family protein</fullName>
    </submittedName>
</protein>
<dbReference type="InterPro" id="IPR029044">
    <property type="entry name" value="Nucleotide-diphossugar_trans"/>
</dbReference>
<name>A0A1C3HPE9_9GAMM</name>
<dbReference type="EMBL" id="FKLO01000060">
    <property type="protein sequence ID" value="SAZ05200.1"/>
    <property type="molecule type" value="Genomic_DNA"/>
</dbReference>
<comment type="similarity">
    <text evidence="1">Belongs to the glycosyltransferase 2 family. WaaE/KdtX subfamily.</text>
</comment>
<dbReference type="CDD" id="cd02511">
    <property type="entry name" value="Beta4Glucosyltransferase"/>
    <property type="match status" value="2"/>
</dbReference>
<sequence length="534" mass="60357">MATLSVVMIVKDEAANLRRCLPRLATVADEIVILDSGSTDESAAVAAQFGARWFVDTDWQGYGVQRQRAQALATGEWIFALDADESPDDALLAALARIKDETPGDTVYGVRRLDVLFGRFIDHPLWRGKPYWRLYPRRFQFNTLAVHESLDISGARTQVLPGFLEHHTAATPAFWLEKRLAYANTWAQAAAARGKRVSPFGVWARSFWMFVRQFFIAGRFLCGSSGWVYAWLFAQYTFNKYALLCDRNSRPQSYAADFQPHAVNLHNLPLTVPPAGKNPHPLSVVMIVKNEARHLPACLAAVRDVADEIVILDSGSSDEGAAIAARFGARWYENRDWRGFGVQRQRAQALASGDYVLMLDADEQPDAALKEAIRAVLQQPPAPDRVYALRLRNIFCGTTMHRRYRDHIIRLYARPHFHYHAYEVHESLARGNATVTILDGDLLHFTNDNLAHFLAKNLRYSRDWALERAANGKRSPNLWALPLRAVVAFCREYFVRGALFAGRYGFFFAASSAFYNFNKYLMLACAARRGEDKS</sequence>
<dbReference type="Gene3D" id="3.90.550.10">
    <property type="entry name" value="Spore Coat Polysaccharide Biosynthesis Protein SpsA, Chain A"/>
    <property type="match status" value="2"/>
</dbReference>
<feature type="domain" description="Glycosyltransferase 2-like" evidence="2">
    <location>
        <begin position="283"/>
        <end position="382"/>
    </location>
</feature>
<accession>A0A1C3HPE9</accession>
<reference evidence="4" key="1">
    <citation type="submission" date="2016-04" db="EMBL/GenBank/DDBJ databases">
        <authorList>
            <person name="Tagini F."/>
        </authorList>
    </citation>
    <scope>NUCLEOTIDE SEQUENCE [LARGE SCALE GENOMIC DNA]</scope>
    <source>
        <strain evidence="4">CHUV0807</strain>
    </source>
</reference>
<dbReference type="AlphaFoldDB" id="A0A1C3HPE9"/>
<dbReference type="RefSeq" id="WP_079541285.1">
    <property type="nucleotide sequence ID" value="NZ_FKLO01000060.1"/>
</dbReference>
<evidence type="ECO:0000259" key="2">
    <source>
        <dbReference type="Pfam" id="PF00535"/>
    </source>
</evidence>
<organism evidence="3 4">
    <name type="scientific">Cardiobacterium hominis</name>
    <dbReference type="NCBI Taxonomy" id="2718"/>
    <lineage>
        <taxon>Bacteria</taxon>
        <taxon>Pseudomonadati</taxon>
        <taxon>Pseudomonadota</taxon>
        <taxon>Gammaproteobacteria</taxon>
        <taxon>Cardiobacteriales</taxon>
        <taxon>Cardiobacteriaceae</taxon>
        <taxon>Cardiobacterium</taxon>
    </lineage>
</organism>
<evidence type="ECO:0000256" key="1">
    <source>
        <dbReference type="ARBA" id="ARBA00038494"/>
    </source>
</evidence>
<evidence type="ECO:0000313" key="3">
    <source>
        <dbReference type="EMBL" id="SAZ05200.1"/>
    </source>
</evidence>
<dbReference type="PANTHER" id="PTHR43630:SF2">
    <property type="entry name" value="GLYCOSYLTRANSFERASE"/>
    <property type="match status" value="1"/>
</dbReference>